<dbReference type="STRING" id="52247.A0A4T0WZR9"/>
<dbReference type="SUPFAM" id="SSF56281">
    <property type="entry name" value="Metallo-hydrolase/oxidoreductase"/>
    <property type="match status" value="1"/>
</dbReference>
<dbReference type="InterPro" id="IPR017782">
    <property type="entry name" value="Hydroxyacylglutathione_Hdrlase"/>
</dbReference>
<keyword evidence="7" id="KW-0378">Hydrolase</keyword>
<gene>
    <name evidence="11" type="ORF">CANINC_003010</name>
</gene>
<keyword evidence="8" id="KW-0862">Zinc</keyword>
<dbReference type="InterPro" id="IPR036866">
    <property type="entry name" value="RibonucZ/Hydroxyglut_hydro"/>
</dbReference>
<dbReference type="Pfam" id="PF00753">
    <property type="entry name" value="Lactamase_B"/>
    <property type="match status" value="1"/>
</dbReference>
<evidence type="ECO:0000256" key="2">
    <source>
        <dbReference type="ARBA" id="ARBA00001947"/>
    </source>
</evidence>
<dbReference type="PANTHER" id="PTHR11935:SF94">
    <property type="entry name" value="TENZING NORGAY, ISOFORM C"/>
    <property type="match status" value="1"/>
</dbReference>
<dbReference type="GO" id="GO:0046872">
    <property type="term" value="F:metal ion binding"/>
    <property type="evidence" value="ECO:0007669"/>
    <property type="project" value="UniProtKB-KW"/>
</dbReference>
<comment type="pathway">
    <text evidence="3">Secondary metabolite metabolism; methylglyoxal degradation; (R)-lactate from methylglyoxal: step 2/2.</text>
</comment>
<evidence type="ECO:0000256" key="8">
    <source>
        <dbReference type="ARBA" id="ARBA00022833"/>
    </source>
</evidence>
<dbReference type="UniPathway" id="UPA00619">
    <property type="reaction ID" value="UER00676"/>
</dbReference>
<dbReference type="SMART" id="SM00849">
    <property type="entry name" value="Lactamase_B"/>
    <property type="match status" value="1"/>
</dbReference>
<organism evidence="11 12">
    <name type="scientific">Pichia inconspicua</name>
    <dbReference type="NCBI Taxonomy" id="52247"/>
    <lineage>
        <taxon>Eukaryota</taxon>
        <taxon>Fungi</taxon>
        <taxon>Dikarya</taxon>
        <taxon>Ascomycota</taxon>
        <taxon>Saccharomycotina</taxon>
        <taxon>Pichiomycetes</taxon>
        <taxon>Pichiales</taxon>
        <taxon>Pichiaceae</taxon>
        <taxon>Pichia</taxon>
    </lineage>
</organism>
<dbReference type="InterPro" id="IPR032282">
    <property type="entry name" value="HAGH_C"/>
</dbReference>
<dbReference type="Gene3D" id="3.60.15.10">
    <property type="entry name" value="Ribonuclease Z/Hydroxyacylglutathione hydrolase-like"/>
    <property type="match status" value="1"/>
</dbReference>
<feature type="domain" description="Metallo-beta-lactamase" evidence="10">
    <location>
        <begin position="25"/>
        <end position="187"/>
    </location>
</feature>
<evidence type="ECO:0000256" key="7">
    <source>
        <dbReference type="ARBA" id="ARBA00022801"/>
    </source>
</evidence>
<dbReference type="Proteomes" id="UP000307173">
    <property type="component" value="Unassembled WGS sequence"/>
</dbReference>
<dbReference type="InterPro" id="IPR001279">
    <property type="entry name" value="Metallo-B-lactamas"/>
</dbReference>
<proteinExistence type="inferred from homology"/>
<dbReference type="InterPro" id="IPR035680">
    <property type="entry name" value="Clx_II_MBL"/>
</dbReference>
<dbReference type="EMBL" id="SELW01000489">
    <property type="protein sequence ID" value="TID24718.1"/>
    <property type="molecule type" value="Genomic_DNA"/>
</dbReference>
<evidence type="ECO:0000256" key="6">
    <source>
        <dbReference type="ARBA" id="ARBA00022723"/>
    </source>
</evidence>
<dbReference type="CDD" id="cd07723">
    <property type="entry name" value="hydroxyacylglutathione_hydrolase_MBL-fold"/>
    <property type="match status" value="1"/>
</dbReference>
<comment type="caution">
    <text evidence="11">The sequence shown here is derived from an EMBL/GenBank/DDBJ whole genome shotgun (WGS) entry which is preliminary data.</text>
</comment>
<evidence type="ECO:0000313" key="12">
    <source>
        <dbReference type="Proteomes" id="UP000307173"/>
    </source>
</evidence>
<dbReference type="EC" id="3.1.2.6" evidence="5"/>
<dbReference type="Pfam" id="PF16123">
    <property type="entry name" value="HAGH_C"/>
    <property type="match status" value="1"/>
</dbReference>
<protein>
    <recommendedName>
        <fullName evidence="5">hydroxyacylglutathione hydrolase</fullName>
        <ecNumber evidence="5">3.1.2.6</ecNumber>
    </recommendedName>
    <alternativeName>
        <fullName evidence="9">Glyoxalase II</fullName>
    </alternativeName>
</protein>
<evidence type="ECO:0000256" key="9">
    <source>
        <dbReference type="ARBA" id="ARBA00031044"/>
    </source>
</evidence>
<evidence type="ECO:0000256" key="4">
    <source>
        <dbReference type="ARBA" id="ARBA00006759"/>
    </source>
</evidence>
<dbReference type="OrthoDB" id="515692at2759"/>
<reference evidence="11 12" key="1">
    <citation type="journal article" date="2019" name="Front. Genet.">
        <title>Whole-Genome Sequencing of the Opportunistic Yeast Pathogen Candida inconspicua Uncovers Its Hybrid Origin.</title>
        <authorList>
            <person name="Mixao V."/>
            <person name="Hansen A.P."/>
            <person name="Saus E."/>
            <person name="Boekhout T."/>
            <person name="Lass-Florl C."/>
            <person name="Gabaldon T."/>
        </authorList>
    </citation>
    <scope>NUCLEOTIDE SEQUENCE [LARGE SCALE GENOMIC DNA]</scope>
    <source>
        <strain evidence="11 12">CBS 180</strain>
    </source>
</reference>
<dbReference type="GO" id="GO:0019243">
    <property type="term" value="P:methylglyoxal catabolic process to D-lactate via S-lactoyl-glutathione"/>
    <property type="evidence" value="ECO:0007669"/>
    <property type="project" value="InterPro"/>
</dbReference>
<dbReference type="PANTHER" id="PTHR11935">
    <property type="entry name" value="BETA LACTAMASE DOMAIN"/>
    <property type="match status" value="1"/>
</dbReference>
<comment type="similarity">
    <text evidence="4">Belongs to the metallo-beta-lactamase superfamily. Glyoxalase II family.</text>
</comment>
<keyword evidence="6" id="KW-0479">Metal-binding</keyword>
<comment type="cofactor">
    <cofactor evidence="2">
        <name>Zn(2+)</name>
        <dbReference type="ChEBI" id="CHEBI:29105"/>
    </cofactor>
</comment>
<sequence length="267" mass="30318">MQRFQYQIIRKMHVKALPMRWGYGDNYAYILSDETTNKSWIIDPAYPKDLIPYLSKDTKCEMTAIVNTHHHYDHAGGNGYFLSHQYKNLPVIAGKDSEHVSYTPSDGEIIQLGDDVEITAIHTPCHTRDSICYYAVDRKTGQKCVFTGDTLFTSGCGRFFEGNGADMKRSLEKLTSLPDETIVYPGHEYTASNVKFSKSVLGNSNHALNRLSDFCSSHEITTGHFTIKDEKEFNPFLRLNDPAVIKATQSQNPVEAMDILREMKNNF</sequence>
<dbReference type="HAMAP" id="MF_01374">
    <property type="entry name" value="Glyoxalase_2"/>
    <property type="match status" value="1"/>
</dbReference>
<keyword evidence="12" id="KW-1185">Reference proteome</keyword>
<name>A0A4T0WZR9_9ASCO</name>
<evidence type="ECO:0000313" key="11">
    <source>
        <dbReference type="EMBL" id="TID24718.1"/>
    </source>
</evidence>
<comment type="catalytic activity">
    <reaction evidence="1">
        <text>an S-(2-hydroxyacyl)glutathione + H2O = a 2-hydroxy carboxylate + glutathione + H(+)</text>
        <dbReference type="Rhea" id="RHEA:21864"/>
        <dbReference type="ChEBI" id="CHEBI:15377"/>
        <dbReference type="ChEBI" id="CHEBI:15378"/>
        <dbReference type="ChEBI" id="CHEBI:57925"/>
        <dbReference type="ChEBI" id="CHEBI:58896"/>
        <dbReference type="ChEBI" id="CHEBI:71261"/>
        <dbReference type="EC" id="3.1.2.6"/>
    </reaction>
</comment>
<evidence type="ECO:0000259" key="10">
    <source>
        <dbReference type="SMART" id="SM00849"/>
    </source>
</evidence>
<evidence type="ECO:0000256" key="1">
    <source>
        <dbReference type="ARBA" id="ARBA00001623"/>
    </source>
</evidence>
<dbReference type="GO" id="GO:0004416">
    <property type="term" value="F:hydroxyacylglutathione hydrolase activity"/>
    <property type="evidence" value="ECO:0007669"/>
    <property type="project" value="UniProtKB-EC"/>
</dbReference>
<accession>A0A4T0WZR9</accession>
<evidence type="ECO:0000256" key="5">
    <source>
        <dbReference type="ARBA" id="ARBA00011917"/>
    </source>
</evidence>
<evidence type="ECO:0000256" key="3">
    <source>
        <dbReference type="ARBA" id="ARBA00004963"/>
    </source>
</evidence>
<dbReference type="AlphaFoldDB" id="A0A4T0WZR9"/>